<feature type="transmembrane region" description="Helical" evidence="1">
    <location>
        <begin position="72"/>
        <end position="99"/>
    </location>
</feature>
<protein>
    <submittedName>
        <fullName evidence="2">Uncharacterized protein</fullName>
    </submittedName>
</protein>
<comment type="caution">
    <text evidence="2">The sequence shown here is derived from an EMBL/GenBank/DDBJ whole genome shotgun (WGS) entry which is preliminary data.</text>
</comment>
<name>A0A0J9EAH5_9RHOB</name>
<accession>A0A0J9EAH5</accession>
<feature type="transmembrane region" description="Helical" evidence="1">
    <location>
        <begin position="160"/>
        <end position="182"/>
    </location>
</feature>
<proteinExistence type="predicted"/>
<keyword evidence="1" id="KW-0812">Transmembrane</keyword>
<feature type="transmembrane region" description="Helical" evidence="1">
    <location>
        <begin position="46"/>
        <end position="66"/>
    </location>
</feature>
<evidence type="ECO:0000313" key="3">
    <source>
        <dbReference type="Proteomes" id="UP000037178"/>
    </source>
</evidence>
<dbReference type="STRING" id="1675527.AIOL_003632"/>
<evidence type="ECO:0000256" key="1">
    <source>
        <dbReference type="SAM" id="Phobius"/>
    </source>
</evidence>
<reference evidence="2 3" key="1">
    <citation type="submission" date="2015-06" db="EMBL/GenBank/DDBJ databases">
        <title>Draft genome sequence of an Alphaproteobacteria species associated to the Mediterranean sponge Oscarella lobularis.</title>
        <authorList>
            <person name="Jourda C."/>
            <person name="Santini S."/>
            <person name="Claverie J.-M."/>
        </authorList>
    </citation>
    <scope>NUCLEOTIDE SEQUENCE [LARGE SCALE GENOMIC DNA]</scope>
    <source>
        <strain evidence="2">IGS</strain>
    </source>
</reference>
<sequence length="310" mass="35181">MVDVSDQFLFTPIGFLALIILAPAIWVTKRIILGALNLSFVEQTRALRIAGVFWAAAVLVALWFIFELIVMAFGFIAGGVGGIILAALFCLIVATRAYFSCMTPRMTGLWLRKFHVEPDSDFRLSRMFERLSISDVRMMTLADSRVETSTLSKRQSIYKLLLEVVMYFLFPALMSIVIFLIWFNVAINNSELFARNESIPDWFTSMTLLYILGGILAVYTIIGIFELVRNVLRIRVVGAGRVKLKGQRIFDYLERERRKALAGAQSEYLSGMRILRVLTAEWQQVIARSIQSVDIIFLISPSLRTTWPGN</sequence>
<evidence type="ECO:0000313" key="2">
    <source>
        <dbReference type="EMBL" id="KMW58654.1"/>
    </source>
</evidence>
<dbReference type="PATRIC" id="fig|1675527.3.peg.3804"/>
<feature type="transmembrane region" description="Helical" evidence="1">
    <location>
        <begin position="6"/>
        <end position="26"/>
    </location>
</feature>
<feature type="transmembrane region" description="Helical" evidence="1">
    <location>
        <begin position="202"/>
        <end position="225"/>
    </location>
</feature>
<dbReference type="RefSeq" id="WP_049644241.1">
    <property type="nucleotide sequence ID" value="NZ_LFTY01000002.1"/>
</dbReference>
<organism evidence="2 3">
    <name type="scientific">Candidatus Rhodobacter oscarellae</name>
    <dbReference type="NCBI Taxonomy" id="1675527"/>
    <lineage>
        <taxon>Bacteria</taxon>
        <taxon>Pseudomonadati</taxon>
        <taxon>Pseudomonadota</taxon>
        <taxon>Alphaproteobacteria</taxon>
        <taxon>Rhodobacterales</taxon>
        <taxon>Rhodobacter group</taxon>
        <taxon>Rhodobacter</taxon>
    </lineage>
</organism>
<dbReference type="AlphaFoldDB" id="A0A0J9EAH5"/>
<dbReference type="EMBL" id="LFTY01000002">
    <property type="protein sequence ID" value="KMW58654.1"/>
    <property type="molecule type" value="Genomic_DNA"/>
</dbReference>
<dbReference type="Proteomes" id="UP000037178">
    <property type="component" value="Unassembled WGS sequence"/>
</dbReference>
<gene>
    <name evidence="2" type="ORF">AIOL_003632</name>
</gene>
<keyword evidence="1" id="KW-1133">Transmembrane helix</keyword>
<keyword evidence="3" id="KW-1185">Reference proteome</keyword>
<keyword evidence="1" id="KW-0472">Membrane</keyword>